<comment type="caution">
    <text evidence="9">Lacks conserved residue(s) required for the propagation of feature annotation.</text>
</comment>
<feature type="transmembrane region" description="Helical" evidence="9">
    <location>
        <begin position="92"/>
        <end position="110"/>
    </location>
</feature>
<dbReference type="GO" id="GO:0005886">
    <property type="term" value="C:plasma membrane"/>
    <property type="evidence" value="ECO:0007669"/>
    <property type="project" value="UniProtKB-SubCell"/>
</dbReference>
<comment type="catalytic activity">
    <reaction evidence="9 10">
        <text>Release of signal peptides from bacterial membrane prolipoproteins. Hydrolyzes -Xaa-Yaa-Zaa-|-(S,diacylglyceryl)Cys-, in which Xaa is hydrophobic (preferably Leu), and Yaa (Ala or Ser) and Zaa (Gly or Ala) have small, neutral side chains.</text>
        <dbReference type="EC" id="3.4.23.36"/>
    </reaction>
</comment>
<dbReference type="UniPathway" id="UPA00665"/>
<feature type="transmembrane region" description="Helical" evidence="9">
    <location>
        <begin position="130"/>
        <end position="156"/>
    </location>
</feature>
<evidence type="ECO:0000256" key="8">
    <source>
        <dbReference type="ARBA" id="ARBA00023136"/>
    </source>
</evidence>
<evidence type="ECO:0000313" key="12">
    <source>
        <dbReference type="EMBL" id="RCU57994.1"/>
    </source>
</evidence>
<dbReference type="HAMAP" id="MF_00161">
    <property type="entry name" value="LspA"/>
    <property type="match status" value="1"/>
</dbReference>
<dbReference type="PRINTS" id="PR00781">
    <property type="entry name" value="LIPOSIGPTASE"/>
</dbReference>
<evidence type="ECO:0000313" key="13">
    <source>
        <dbReference type="Proteomes" id="UP000252249"/>
    </source>
</evidence>
<dbReference type="PANTHER" id="PTHR33695">
    <property type="entry name" value="LIPOPROTEIN SIGNAL PEPTIDASE"/>
    <property type="match status" value="1"/>
</dbReference>
<reference evidence="12 13" key="1">
    <citation type="submission" date="2018-07" db="EMBL/GenBank/DDBJ databases">
        <title>Oceanihabitans testaceum sp. nov., isolated from marine sediment.</title>
        <authorList>
            <person name="Li C.-M."/>
        </authorList>
    </citation>
    <scope>NUCLEOTIDE SEQUENCE [LARGE SCALE GENOMIC DNA]</scope>
    <source>
        <strain evidence="12 13">S9-10</strain>
    </source>
</reference>
<feature type="active site" evidence="9">
    <location>
        <position position="139"/>
    </location>
</feature>
<evidence type="ECO:0000256" key="7">
    <source>
        <dbReference type="ARBA" id="ARBA00022989"/>
    </source>
</evidence>
<sequence length="164" mass="18274">MKRTLFVLILIVFNIAIDQISKFWIRANVTKHSKSEIIGDYLTLHNVENAGAFLGMGSELNPTMRAIFLLIIPIAVMVYVLYLIFKDKNLDTYSLIGFCCIVGGGMANIYDRFIYGSVTDFLHIDLGGVFRTGIFNVADMSVMLGLGLLITGNILLNKKQKTSK</sequence>
<keyword evidence="4 9" id="KW-0812">Transmembrane</keyword>
<dbReference type="Proteomes" id="UP000252249">
    <property type="component" value="Unassembled WGS sequence"/>
</dbReference>
<evidence type="ECO:0000256" key="1">
    <source>
        <dbReference type="ARBA" id="ARBA00006139"/>
    </source>
</evidence>
<proteinExistence type="inferred from homology"/>
<dbReference type="OrthoDB" id="9810259at2"/>
<evidence type="ECO:0000256" key="6">
    <source>
        <dbReference type="ARBA" id="ARBA00022801"/>
    </source>
</evidence>
<dbReference type="GO" id="GO:0006508">
    <property type="term" value="P:proteolysis"/>
    <property type="evidence" value="ECO:0007669"/>
    <property type="project" value="UniProtKB-KW"/>
</dbReference>
<keyword evidence="13" id="KW-1185">Reference proteome</keyword>
<keyword evidence="3 9" id="KW-0645">Protease</keyword>
<keyword evidence="6 9" id="KW-0378">Hydrolase</keyword>
<organism evidence="12 13">
    <name type="scientific">Oceanihabitans sediminis</name>
    <dbReference type="NCBI Taxonomy" id="1812012"/>
    <lineage>
        <taxon>Bacteria</taxon>
        <taxon>Pseudomonadati</taxon>
        <taxon>Bacteroidota</taxon>
        <taxon>Flavobacteriia</taxon>
        <taxon>Flavobacteriales</taxon>
        <taxon>Flavobacteriaceae</taxon>
        <taxon>Oceanihabitans</taxon>
    </lineage>
</organism>
<feature type="transmembrane region" description="Helical" evidence="9">
    <location>
        <begin position="66"/>
        <end position="85"/>
    </location>
</feature>
<accession>A0A368P7B0</accession>
<dbReference type="EMBL" id="QPIG01000001">
    <property type="protein sequence ID" value="RCU57994.1"/>
    <property type="molecule type" value="Genomic_DNA"/>
</dbReference>
<dbReference type="InterPro" id="IPR001872">
    <property type="entry name" value="Peptidase_A8"/>
</dbReference>
<protein>
    <recommendedName>
        <fullName evidence="9">Lipoprotein signal peptidase</fullName>
        <ecNumber evidence="9">3.4.23.36</ecNumber>
    </recommendedName>
    <alternativeName>
        <fullName evidence="9">Prolipoprotein signal peptidase</fullName>
    </alternativeName>
    <alternativeName>
        <fullName evidence="9">Signal peptidase II</fullName>
        <shortName evidence="9">SPase II</shortName>
    </alternativeName>
</protein>
<name>A0A368P7B0_9FLAO</name>
<evidence type="ECO:0000256" key="10">
    <source>
        <dbReference type="RuleBase" id="RU000594"/>
    </source>
</evidence>
<keyword evidence="8 9" id="KW-0472">Membrane</keyword>
<dbReference type="Pfam" id="PF01252">
    <property type="entry name" value="Peptidase_A8"/>
    <property type="match status" value="1"/>
</dbReference>
<keyword evidence="2 9" id="KW-1003">Cell membrane</keyword>
<comment type="subcellular location">
    <subcellularLocation>
        <location evidence="9">Cell membrane</location>
        <topology evidence="9">Multi-pass membrane protein</topology>
    </subcellularLocation>
</comment>
<comment type="pathway">
    <text evidence="9">Protein modification; lipoprotein biosynthesis (signal peptide cleavage).</text>
</comment>
<comment type="similarity">
    <text evidence="1 9 11">Belongs to the peptidase A8 family.</text>
</comment>
<evidence type="ECO:0000256" key="5">
    <source>
        <dbReference type="ARBA" id="ARBA00022750"/>
    </source>
</evidence>
<feature type="active site" evidence="9">
    <location>
        <position position="120"/>
    </location>
</feature>
<evidence type="ECO:0000256" key="2">
    <source>
        <dbReference type="ARBA" id="ARBA00022475"/>
    </source>
</evidence>
<dbReference type="AlphaFoldDB" id="A0A368P7B0"/>
<dbReference type="NCBIfam" id="TIGR00077">
    <property type="entry name" value="lspA"/>
    <property type="match status" value="1"/>
</dbReference>
<evidence type="ECO:0000256" key="9">
    <source>
        <dbReference type="HAMAP-Rule" id="MF_00161"/>
    </source>
</evidence>
<evidence type="ECO:0000256" key="11">
    <source>
        <dbReference type="RuleBase" id="RU004181"/>
    </source>
</evidence>
<dbReference type="RefSeq" id="WP_072348491.1">
    <property type="nucleotide sequence ID" value="NZ_JAWVXR010000001.1"/>
</dbReference>
<gene>
    <name evidence="9 12" type="primary">lspA</name>
    <name evidence="12" type="ORF">DU428_00980</name>
</gene>
<dbReference type="GO" id="GO:0004190">
    <property type="term" value="F:aspartic-type endopeptidase activity"/>
    <property type="evidence" value="ECO:0007669"/>
    <property type="project" value="UniProtKB-UniRule"/>
</dbReference>
<keyword evidence="7 9" id="KW-1133">Transmembrane helix</keyword>
<keyword evidence="5 9" id="KW-0064">Aspartyl protease</keyword>
<dbReference type="EC" id="3.4.23.36" evidence="9"/>
<evidence type="ECO:0000256" key="4">
    <source>
        <dbReference type="ARBA" id="ARBA00022692"/>
    </source>
</evidence>
<dbReference type="PANTHER" id="PTHR33695:SF1">
    <property type="entry name" value="LIPOPROTEIN SIGNAL PEPTIDASE"/>
    <property type="match status" value="1"/>
</dbReference>
<evidence type="ECO:0000256" key="3">
    <source>
        <dbReference type="ARBA" id="ARBA00022670"/>
    </source>
</evidence>
<dbReference type="PROSITE" id="PS00855">
    <property type="entry name" value="SPASE_II"/>
    <property type="match status" value="1"/>
</dbReference>
<comment type="function">
    <text evidence="9 10">This protein specifically catalyzes the removal of signal peptides from prolipoproteins.</text>
</comment>
<comment type="caution">
    <text evidence="12">The sequence shown here is derived from an EMBL/GenBank/DDBJ whole genome shotgun (WGS) entry which is preliminary data.</text>
</comment>